<sequence length="320" mass="34364">MNQVRLPALTGDSPLGILAAFGVLRLLAQFSDESAKLSWDPASRLAVIHGRRTSVEEIVKDLQTIVDRIDEGSVLPGVAPAFPPPGAAPDGLRAPQTQLRQTVAPLLVPMAEGERAEAMRWLASLVTDLTSDDTGRAAISQFTAPTGKQSMATMLTKPLAAIRKNPDYLRQALMSWRRVPGTTGENLDHRALWDSAEDGSGDANMRGVPGATWLALMSYPLLRTTVGLRHRPLSSGWHTTKLPGGRAYSELRLPLWEQPISPPGVTALVEHPAMAECVTGDGRSSPTEALQSLGVFSVCRSRRYQPPGGQSAGVLRTIDT</sequence>
<keyword evidence="2" id="KW-1185">Reference proteome</keyword>
<dbReference type="EMBL" id="CP079216">
    <property type="protein sequence ID" value="QXT63101.1"/>
    <property type="molecule type" value="Genomic_DNA"/>
</dbReference>
<evidence type="ECO:0000313" key="2">
    <source>
        <dbReference type="Proteomes" id="UP000824504"/>
    </source>
</evidence>
<reference evidence="1 2" key="1">
    <citation type="submission" date="2021-07" db="EMBL/GenBank/DDBJ databases">
        <title>complete genome sequencing of Tessaracoccus sp.J1M15.</title>
        <authorList>
            <person name="Bae J.-W."/>
            <person name="Kim D.-y."/>
        </authorList>
    </citation>
    <scope>NUCLEOTIDE SEQUENCE [LARGE SCALE GENOMIC DNA]</scope>
    <source>
        <strain evidence="1 2">J1M15</strain>
    </source>
</reference>
<name>A0ABX8SID3_9ACTN</name>
<organism evidence="1 2">
    <name type="scientific">Tessaracoccus palaemonis</name>
    <dbReference type="NCBI Taxonomy" id="2829499"/>
    <lineage>
        <taxon>Bacteria</taxon>
        <taxon>Bacillati</taxon>
        <taxon>Actinomycetota</taxon>
        <taxon>Actinomycetes</taxon>
        <taxon>Propionibacteriales</taxon>
        <taxon>Propionibacteriaceae</taxon>
        <taxon>Tessaracoccus</taxon>
    </lineage>
</organism>
<protein>
    <submittedName>
        <fullName evidence="1">Uncharacterized protein</fullName>
    </submittedName>
</protein>
<dbReference type="RefSeq" id="WP_219082664.1">
    <property type="nucleotide sequence ID" value="NZ_CP079216.1"/>
</dbReference>
<proteinExistence type="predicted"/>
<evidence type="ECO:0000313" key="1">
    <source>
        <dbReference type="EMBL" id="QXT63101.1"/>
    </source>
</evidence>
<accession>A0ABX8SID3</accession>
<dbReference type="Proteomes" id="UP000824504">
    <property type="component" value="Chromosome"/>
</dbReference>
<gene>
    <name evidence="1" type="ORF">KDB89_01000</name>
</gene>